<dbReference type="NCBIfam" id="TIGR00801">
    <property type="entry name" value="ncs2"/>
    <property type="match status" value="1"/>
</dbReference>
<dbReference type="NCBIfam" id="NF037981">
    <property type="entry name" value="NCS2_1"/>
    <property type="match status" value="1"/>
</dbReference>
<feature type="transmembrane region" description="Helical" evidence="8">
    <location>
        <begin position="83"/>
        <end position="102"/>
    </location>
</feature>
<evidence type="ECO:0000256" key="1">
    <source>
        <dbReference type="ARBA" id="ARBA00004651"/>
    </source>
</evidence>
<keyword evidence="7 8" id="KW-0472">Membrane</keyword>
<protein>
    <submittedName>
        <fullName evidence="9">Nucleobase:cation symporter-2 family protein</fullName>
    </submittedName>
</protein>
<keyword evidence="5 8" id="KW-0812">Transmembrane</keyword>
<evidence type="ECO:0000313" key="9">
    <source>
        <dbReference type="EMBL" id="MDX6030332.1"/>
    </source>
</evidence>
<feature type="transmembrane region" description="Helical" evidence="8">
    <location>
        <begin position="293"/>
        <end position="312"/>
    </location>
</feature>
<evidence type="ECO:0000256" key="7">
    <source>
        <dbReference type="ARBA" id="ARBA00023136"/>
    </source>
</evidence>
<reference evidence="9" key="1">
    <citation type="submission" date="2023-11" db="EMBL/GenBank/DDBJ databases">
        <title>Scandinavium wanjuensis sp. nov., isolated from lettuce South Korea.</title>
        <authorList>
            <person name="Park J."/>
            <person name="Park S."/>
            <person name="Oh K.K."/>
            <person name="Cho G.S."/>
            <person name="Franz C.M.A.P."/>
        </authorList>
    </citation>
    <scope>NUCLEOTIDE SEQUENCE</scope>
    <source>
        <strain evidence="9">V105_12</strain>
    </source>
</reference>
<gene>
    <name evidence="9" type="ORF">SIL20_02220</name>
</gene>
<evidence type="ECO:0000256" key="6">
    <source>
        <dbReference type="ARBA" id="ARBA00022989"/>
    </source>
</evidence>
<evidence type="ECO:0000256" key="2">
    <source>
        <dbReference type="ARBA" id="ARBA00008821"/>
    </source>
</evidence>
<comment type="caution">
    <text evidence="9">The sequence shown here is derived from an EMBL/GenBank/DDBJ whole genome shotgun (WGS) entry which is preliminary data.</text>
</comment>
<feature type="transmembrane region" description="Helical" evidence="8">
    <location>
        <begin position="360"/>
        <end position="381"/>
    </location>
</feature>
<comment type="similarity">
    <text evidence="2">Belongs to the nucleobase:cation symporter-2 (NCS2) (TC 2.A.40) family.</text>
</comment>
<keyword evidence="3" id="KW-0813">Transport</keyword>
<sequence length="462" mass="48659">MSEHTPDSLIYGLEEKPAPLPAFLTALQHVLASLVGIITPPLIVSSVLGLNAYLPWLISMSLIVSGVGTFLQARRFFGIGAGMICLQGTSFAFLSVLLAAGFSVKSKGGGPEQIMAMIFGLTFVAAFIPMVVSRFLGQLRRVITPLVSGTVVCLIGISLIKVSITDWGGGHNVKDFGAPGNLLLGLLTLGTIVLFSRARSRWLRLSAVILGIAIGCIAAWCSGKLSWQPFNQAWIAVPQPFRFGFNFDYSLFLPLALISLISILEAVGDLTANCLLSRQPIEGERYVARLKGGILADGVSCILAAMFSALPSTTFAQNNGVIQMTGVASRHVGIWIGALLALLGLFPVFGAIVQQIPAPVLGGATLVMFGSVLAAGIRIMTQSPLTRRDMLIIAVSFGIGLGIEAEPEFLSHLPAVCKSLLGSAIASGGLMAILLNLVLPAERTDSDEVAAKPVIENPAIEK</sequence>
<feature type="transmembrane region" description="Helical" evidence="8">
    <location>
        <begin position="20"/>
        <end position="44"/>
    </location>
</feature>
<feature type="transmembrane region" description="Helical" evidence="8">
    <location>
        <begin position="420"/>
        <end position="439"/>
    </location>
</feature>
<keyword evidence="4" id="KW-1003">Cell membrane</keyword>
<evidence type="ECO:0000256" key="5">
    <source>
        <dbReference type="ARBA" id="ARBA00022692"/>
    </source>
</evidence>
<organism evidence="9 10">
    <name type="scientific">Scandinavium lactucae</name>
    <dbReference type="NCBI Taxonomy" id="3095028"/>
    <lineage>
        <taxon>Bacteria</taxon>
        <taxon>Pseudomonadati</taxon>
        <taxon>Pseudomonadota</taxon>
        <taxon>Gammaproteobacteria</taxon>
        <taxon>Enterobacterales</taxon>
        <taxon>Enterobacteriaceae</taxon>
        <taxon>Scandinavium</taxon>
    </lineage>
</organism>
<feature type="transmembrane region" description="Helical" evidence="8">
    <location>
        <begin position="251"/>
        <end position="272"/>
    </location>
</feature>
<feature type="transmembrane region" description="Helical" evidence="8">
    <location>
        <begin position="143"/>
        <end position="164"/>
    </location>
</feature>
<dbReference type="EMBL" id="JAWXRC010000017">
    <property type="protein sequence ID" value="MDX6030332.1"/>
    <property type="molecule type" value="Genomic_DNA"/>
</dbReference>
<accession>A0AAJ2S0S3</accession>
<dbReference type="Pfam" id="PF00860">
    <property type="entry name" value="Xan_ur_permease"/>
    <property type="match status" value="1"/>
</dbReference>
<dbReference type="RefSeq" id="WP_319626941.1">
    <property type="nucleotide sequence ID" value="NZ_JAWXRB010000001.1"/>
</dbReference>
<feature type="transmembrane region" description="Helical" evidence="8">
    <location>
        <begin position="202"/>
        <end position="220"/>
    </location>
</feature>
<feature type="transmembrane region" description="Helical" evidence="8">
    <location>
        <begin position="114"/>
        <end position="136"/>
    </location>
</feature>
<dbReference type="PROSITE" id="PS01116">
    <property type="entry name" value="XANTH_URACIL_PERMASE"/>
    <property type="match status" value="1"/>
</dbReference>
<evidence type="ECO:0000256" key="8">
    <source>
        <dbReference type="SAM" id="Phobius"/>
    </source>
</evidence>
<dbReference type="AlphaFoldDB" id="A0AAJ2S0S3"/>
<evidence type="ECO:0000256" key="4">
    <source>
        <dbReference type="ARBA" id="ARBA00022475"/>
    </source>
</evidence>
<feature type="transmembrane region" description="Helical" evidence="8">
    <location>
        <begin position="176"/>
        <end position="195"/>
    </location>
</feature>
<dbReference type="PANTHER" id="PTHR42810:SF2">
    <property type="entry name" value="PURINE PERMEASE C1399.01C-RELATED"/>
    <property type="match status" value="1"/>
</dbReference>
<dbReference type="InterPro" id="IPR006042">
    <property type="entry name" value="Xan_ur_permease"/>
</dbReference>
<dbReference type="InterPro" id="IPR017588">
    <property type="entry name" value="UacT-like"/>
</dbReference>
<name>A0AAJ2S0S3_9ENTR</name>
<keyword evidence="6 8" id="KW-1133">Transmembrane helix</keyword>
<feature type="transmembrane region" description="Helical" evidence="8">
    <location>
        <begin position="332"/>
        <end position="353"/>
    </location>
</feature>
<dbReference type="GO" id="GO:0005886">
    <property type="term" value="C:plasma membrane"/>
    <property type="evidence" value="ECO:0007669"/>
    <property type="project" value="UniProtKB-SubCell"/>
</dbReference>
<dbReference type="PANTHER" id="PTHR42810">
    <property type="entry name" value="PURINE PERMEASE C1399.01C-RELATED"/>
    <property type="match status" value="1"/>
</dbReference>
<proteinExistence type="inferred from homology"/>
<evidence type="ECO:0000256" key="3">
    <source>
        <dbReference type="ARBA" id="ARBA00022448"/>
    </source>
</evidence>
<evidence type="ECO:0000313" key="10">
    <source>
        <dbReference type="Proteomes" id="UP001282336"/>
    </source>
</evidence>
<dbReference type="GO" id="GO:0042907">
    <property type="term" value="F:xanthine transmembrane transporter activity"/>
    <property type="evidence" value="ECO:0007669"/>
    <property type="project" value="TreeGrafter"/>
</dbReference>
<dbReference type="NCBIfam" id="TIGR03173">
    <property type="entry name" value="pbuX"/>
    <property type="match status" value="1"/>
</dbReference>
<comment type="subcellular location">
    <subcellularLocation>
        <location evidence="1">Cell membrane</location>
        <topology evidence="1">Multi-pass membrane protein</topology>
    </subcellularLocation>
</comment>
<feature type="transmembrane region" description="Helical" evidence="8">
    <location>
        <begin position="50"/>
        <end position="71"/>
    </location>
</feature>
<dbReference type="InterPro" id="IPR006043">
    <property type="entry name" value="NCS2"/>
</dbReference>
<dbReference type="Proteomes" id="UP001282336">
    <property type="component" value="Unassembled WGS sequence"/>
</dbReference>